<dbReference type="Gene3D" id="3.30.479.30">
    <property type="entry name" value="Band 7 domain"/>
    <property type="match status" value="1"/>
</dbReference>
<evidence type="ECO:0000256" key="5">
    <source>
        <dbReference type="ARBA" id="ARBA00023136"/>
    </source>
</evidence>
<keyword evidence="4" id="KW-1133">Transmembrane helix</keyword>
<keyword evidence="9" id="KW-0378">Hydrolase</keyword>
<evidence type="ECO:0000313" key="9">
    <source>
        <dbReference type="EMBL" id="MDC7785579.1"/>
    </source>
</evidence>
<dbReference type="SUPFAM" id="SSF117892">
    <property type="entry name" value="Band 7/SPFH domain"/>
    <property type="match status" value="1"/>
</dbReference>
<protein>
    <recommendedName>
        <fullName evidence="6">Protein HflC</fullName>
    </recommendedName>
</protein>
<sequence length="310" mass="34600">MKTGIAGGVAAVVVLILLVLGWASVFTVYQTQQALVVRLGDPRRIVTEPGLHFKMPLIDNVIYVDKRILDLENPAQEVIASDSKRLVVDAFARYKVTDPLRFYQTVGSVEGANSRLATLLNSALRRVLGESTLTNVVRDERAQMMARVREQLDREAHAFGINVVDVRIRRADLPEQNSQAVYQRMQTERQREAAEFRAQGSQRAQEIRARADRDVTVLVADATSKAEQTRGEGDATRNRIFAEAFGQDPDFFTFYRSMQAYEAGLKPGETRFLLRPDSEFFRYFTNPSGGRPPAQAAAPARTAPPATAQQ</sequence>
<dbReference type="PRINTS" id="PR00721">
    <property type="entry name" value="STOMATIN"/>
</dbReference>
<comment type="similarity">
    <text evidence="2 6">Belongs to the band 7/mec-2 family. HflC subfamily.</text>
</comment>
<evidence type="ECO:0000256" key="6">
    <source>
        <dbReference type="PIRNR" id="PIRNR005651"/>
    </source>
</evidence>
<evidence type="ECO:0000256" key="2">
    <source>
        <dbReference type="ARBA" id="ARBA00007862"/>
    </source>
</evidence>
<dbReference type="InterPro" id="IPR001972">
    <property type="entry name" value="Stomatin_HflK_fam"/>
</dbReference>
<keyword evidence="3" id="KW-0812">Transmembrane</keyword>
<dbReference type="CDD" id="cd03405">
    <property type="entry name" value="SPFH_HflC"/>
    <property type="match status" value="1"/>
</dbReference>
<dbReference type="SMART" id="SM00244">
    <property type="entry name" value="PHB"/>
    <property type="match status" value="1"/>
</dbReference>
<dbReference type="RefSeq" id="WP_272776417.1">
    <property type="nucleotide sequence ID" value="NZ_JAQQLI010000008.1"/>
</dbReference>
<reference evidence="9" key="1">
    <citation type="journal article" date="2023" name="Microbiol Resour">
        <title>Genome Sequences of Rhodoplanes serenus and Two Thermotolerant Strains, Rhodoplanes tepidamans and 'Rhodoplanes cryptolactis,' Further Refine the Genus.</title>
        <authorList>
            <person name="Rayyan A.A."/>
            <person name="Kyndt J.A."/>
        </authorList>
    </citation>
    <scope>NUCLEOTIDE SEQUENCE</scope>
    <source>
        <strain evidence="9">DSM 9987</strain>
    </source>
</reference>
<dbReference type="InterPro" id="IPR001107">
    <property type="entry name" value="Band_7"/>
</dbReference>
<dbReference type="PANTHER" id="PTHR42911">
    <property type="entry name" value="MODULATOR OF FTSH PROTEASE HFLC"/>
    <property type="match status" value="1"/>
</dbReference>
<feature type="compositionally biased region" description="Low complexity" evidence="7">
    <location>
        <begin position="291"/>
        <end position="310"/>
    </location>
</feature>
<keyword evidence="10" id="KW-1185">Reference proteome</keyword>
<feature type="region of interest" description="Disordered" evidence="7">
    <location>
        <begin position="285"/>
        <end position="310"/>
    </location>
</feature>
<evidence type="ECO:0000256" key="4">
    <source>
        <dbReference type="ARBA" id="ARBA00022989"/>
    </source>
</evidence>
<evidence type="ECO:0000256" key="7">
    <source>
        <dbReference type="SAM" id="MobiDB-lite"/>
    </source>
</evidence>
<dbReference type="Proteomes" id="UP001165652">
    <property type="component" value="Unassembled WGS sequence"/>
</dbReference>
<keyword evidence="9" id="KW-0645">Protease</keyword>
<keyword evidence="5" id="KW-0472">Membrane</keyword>
<comment type="caution">
    <text evidence="9">The sequence shown here is derived from an EMBL/GenBank/DDBJ whole genome shotgun (WGS) entry which is preliminary data.</text>
</comment>
<evidence type="ECO:0000313" key="10">
    <source>
        <dbReference type="Proteomes" id="UP001165652"/>
    </source>
</evidence>
<evidence type="ECO:0000259" key="8">
    <source>
        <dbReference type="SMART" id="SM00244"/>
    </source>
</evidence>
<dbReference type="PIRSF" id="PIRSF005651">
    <property type="entry name" value="HflC"/>
    <property type="match status" value="1"/>
</dbReference>
<dbReference type="GO" id="GO:0008233">
    <property type="term" value="F:peptidase activity"/>
    <property type="evidence" value="ECO:0007669"/>
    <property type="project" value="UniProtKB-KW"/>
</dbReference>
<proteinExistence type="inferred from homology"/>
<feature type="domain" description="Band 7" evidence="8">
    <location>
        <begin position="23"/>
        <end position="185"/>
    </location>
</feature>
<gene>
    <name evidence="9" type="ORF">PQJ73_07780</name>
</gene>
<accession>A0ABT5J7H5</accession>
<evidence type="ECO:0000256" key="1">
    <source>
        <dbReference type="ARBA" id="ARBA00004167"/>
    </source>
</evidence>
<dbReference type="EMBL" id="JAQQLI010000008">
    <property type="protein sequence ID" value="MDC7785579.1"/>
    <property type="molecule type" value="Genomic_DNA"/>
</dbReference>
<comment type="subcellular location">
    <subcellularLocation>
        <location evidence="1">Membrane</location>
        <topology evidence="1">Single-pass membrane protein</topology>
    </subcellularLocation>
</comment>
<name>A0ABT5J7H5_RHOTP</name>
<reference evidence="9" key="2">
    <citation type="submission" date="2023-02" db="EMBL/GenBank/DDBJ databases">
        <authorList>
            <person name="Rayyan A."/>
            <person name="Meyer T."/>
            <person name="Kyndt J.A."/>
        </authorList>
    </citation>
    <scope>NUCLEOTIDE SEQUENCE</scope>
    <source>
        <strain evidence="9">DSM 9987</strain>
    </source>
</reference>
<dbReference type="GO" id="GO:0006508">
    <property type="term" value="P:proteolysis"/>
    <property type="evidence" value="ECO:0007669"/>
    <property type="project" value="UniProtKB-KW"/>
</dbReference>
<dbReference type="InterPro" id="IPR036013">
    <property type="entry name" value="Band_7/SPFH_dom_sf"/>
</dbReference>
<dbReference type="Pfam" id="PF01145">
    <property type="entry name" value="Band_7"/>
    <property type="match status" value="1"/>
</dbReference>
<evidence type="ECO:0000256" key="3">
    <source>
        <dbReference type="ARBA" id="ARBA00022692"/>
    </source>
</evidence>
<dbReference type="InterPro" id="IPR010200">
    <property type="entry name" value="HflC"/>
</dbReference>
<dbReference type="PANTHER" id="PTHR42911:SF1">
    <property type="entry name" value="MODULATOR OF FTSH PROTEASE HFLC"/>
    <property type="match status" value="1"/>
</dbReference>
<comment type="function">
    <text evidence="6">HflC and HflK could regulate a protease.</text>
</comment>
<organism evidence="9 10">
    <name type="scientific">Rhodoplanes tepidamans</name>
    <name type="common">Rhodoplanes cryptolactis</name>
    <dbReference type="NCBI Taxonomy" id="200616"/>
    <lineage>
        <taxon>Bacteria</taxon>
        <taxon>Pseudomonadati</taxon>
        <taxon>Pseudomonadota</taxon>
        <taxon>Alphaproteobacteria</taxon>
        <taxon>Hyphomicrobiales</taxon>
        <taxon>Nitrobacteraceae</taxon>
        <taxon>Rhodoplanes</taxon>
    </lineage>
</organism>